<accession>A0A9X2X4G1</accession>
<dbReference type="InterPro" id="IPR043688">
    <property type="entry name" value="SAR_endolysin-like"/>
</dbReference>
<keyword evidence="2 6" id="KW-0929">Antimicrobial</keyword>
<comment type="caution">
    <text evidence="7">The sequence shown here is derived from an EMBL/GenBank/DDBJ whole genome shotgun (WGS) entry which is preliminary data.</text>
</comment>
<evidence type="ECO:0000256" key="5">
    <source>
        <dbReference type="ARBA" id="ARBA00023295"/>
    </source>
</evidence>
<evidence type="ECO:0000256" key="4">
    <source>
        <dbReference type="ARBA" id="ARBA00022801"/>
    </source>
</evidence>
<dbReference type="InterPro" id="IPR023346">
    <property type="entry name" value="Lysozyme-like_dom_sf"/>
</dbReference>
<dbReference type="InterPro" id="IPR023347">
    <property type="entry name" value="Lysozyme_dom_sf"/>
</dbReference>
<evidence type="ECO:0000256" key="3">
    <source>
        <dbReference type="ARBA" id="ARBA00022638"/>
    </source>
</evidence>
<sequence length="161" mass="17352">MNLMLKRLGIPIVGGAMAIGVATVGPFEGKRNDAYRDPVGIPTICYGYTHDVEMGQTKSDAECRDLLKNELGNALAVVDASVDRDMPDTRRAALASFVYNVGSGAYQDSTLLRKLKAGEVREACNELSRWVYAGGKRLAGLAQRRATERALCLVGMQEGGQ</sequence>
<dbReference type="PANTHER" id="PTHR38107:SF3">
    <property type="entry name" value="LYSOZYME RRRD-RELATED"/>
    <property type="match status" value="1"/>
</dbReference>
<evidence type="ECO:0000313" key="8">
    <source>
        <dbReference type="Proteomes" id="UP001145353"/>
    </source>
</evidence>
<dbReference type="GO" id="GO:0031640">
    <property type="term" value="P:killing of cells of another organism"/>
    <property type="evidence" value="ECO:0007669"/>
    <property type="project" value="UniProtKB-KW"/>
</dbReference>
<evidence type="ECO:0000256" key="1">
    <source>
        <dbReference type="ARBA" id="ARBA00000632"/>
    </source>
</evidence>
<dbReference type="HAMAP" id="MF_04110">
    <property type="entry name" value="ENDOLYSIN_T4"/>
    <property type="match status" value="1"/>
</dbReference>
<reference evidence="7" key="1">
    <citation type="submission" date="2021-07" db="EMBL/GenBank/DDBJ databases">
        <authorList>
            <person name="Luelf R.H."/>
        </authorList>
    </citation>
    <scope>NUCLEOTIDE SEQUENCE</scope>
    <source>
        <strain evidence="7">TMW 2.2304</strain>
    </source>
</reference>
<proteinExistence type="inferred from homology"/>
<dbReference type="GO" id="GO:0003796">
    <property type="term" value="F:lysozyme activity"/>
    <property type="evidence" value="ECO:0007669"/>
    <property type="project" value="UniProtKB-EC"/>
</dbReference>
<dbReference type="InterPro" id="IPR002196">
    <property type="entry name" value="Glyco_hydro_24"/>
</dbReference>
<evidence type="ECO:0000256" key="2">
    <source>
        <dbReference type="ARBA" id="ARBA00022529"/>
    </source>
</evidence>
<dbReference type="AlphaFoldDB" id="A0A9X2X4G1"/>
<dbReference type="Pfam" id="PF00959">
    <property type="entry name" value="Phage_lysozyme"/>
    <property type="match status" value="1"/>
</dbReference>
<dbReference type="HAMAP" id="MF_04136">
    <property type="entry name" value="SAR_ENDOLYSIN"/>
    <property type="match status" value="1"/>
</dbReference>
<organism evidence="7 8">
    <name type="scientific">Chromohalobacter moromii</name>
    <dbReference type="NCBI Taxonomy" id="2860329"/>
    <lineage>
        <taxon>Bacteria</taxon>
        <taxon>Pseudomonadati</taxon>
        <taxon>Pseudomonadota</taxon>
        <taxon>Gammaproteobacteria</taxon>
        <taxon>Oceanospirillales</taxon>
        <taxon>Halomonadaceae</taxon>
        <taxon>Chromohalobacter</taxon>
    </lineage>
</organism>
<keyword evidence="5 6" id="KW-0326">Glycosidase</keyword>
<dbReference type="GO" id="GO:0042742">
    <property type="term" value="P:defense response to bacterium"/>
    <property type="evidence" value="ECO:0007669"/>
    <property type="project" value="UniProtKB-KW"/>
</dbReference>
<dbReference type="CDD" id="cd16900">
    <property type="entry name" value="endolysin_R21-like"/>
    <property type="match status" value="1"/>
</dbReference>
<dbReference type="GO" id="GO:0009253">
    <property type="term" value="P:peptidoglycan catabolic process"/>
    <property type="evidence" value="ECO:0007669"/>
    <property type="project" value="InterPro"/>
</dbReference>
<dbReference type="GO" id="GO:0016998">
    <property type="term" value="P:cell wall macromolecule catabolic process"/>
    <property type="evidence" value="ECO:0007669"/>
    <property type="project" value="InterPro"/>
</dbReference>
<dbReference type="InterPro" id="IPR034690">
    <property type="entry name" value="Endolysin_T4_type"/>
</dbReference>
<evidence type="ECO:0000313" key="7">
    <source>
        <dbReference type="EMBL" id="MCT8506154.1"/>
    </source>
</evidence>
<dbReference type="Proteomes" id="UP001145353">
    <property type="component" value="Unassembled WGS sequence"/>
</dbReference>
<name>A0A9X2X4G1_9GAMM</name>
<comment type="similarity">
    <text evidence="6">Belongs to the glycosyl hydrolase 24 family.</text>
</comment>
<reference evidence="7" key="2">
    <citation type="journal article" date="2022" name="Syst. Appl. Microbiol.">
        <title>Chromohalobacter moromii sp. nov., a moderately halophilic bacterium isolated from lupine-based moromi fermentation.</title>
        <authorList>
            <person name="Lulf R.H."/>
            <person name="Hilgarth M."/>
            <person name="Ehrmann M.A."/>
        </authorList>
    </citation>
    <scope>NUCLEOTIDE SEQUENCE</scope>
    <source>
        <strain evidence="7">TMW 2.2304</strain>
    </source>
</reference>
<dbReference type="InterPro" id="IPR051018">
    <property type="entry name" value="Bacteriophage_GH24"/>
</dbReference>
<dbReference type="EC" id="3.2.1.17" evidence="6"/>
<dbReference type="PANTHER" id="PTHR38107">
    <property type="match status" value="1"/>
</dbReference>
<dbReference type="EMBL" id="JAHXDE010000004">
    <property type="protein sequence ID" value="MCT8506154.1"/>
    <property type="molecule type" value="Genomic_DNA"/>
</dbReference>
<keyword evidence="4 6" id="KW-0378">Hydrolase</keyword>
<protein>
    <recommendedName>
        <fullName evidence="6">Lysozyme</fullName>
        <ecNumber evidence="6">3.2.1.17</ecNumber>
    </recommendedName>
</protein>
<keyword evidence="8" id="KW-1185">Reference proteome</keyword>
<dbReference type="SUPFAM" id="SSF53955">
    <property type="entry name" value="Lysozyme-like"/>
    <property type="match status" value="1"/>
</dbReference>
<comment type="catalytic activity">
    <reaction evidence="1 6">
        <text>Hydrolysis of (1-&gt;4)-beta-linkages between N-acetylmuramic acid and N-acetyl-D-glucosamine residues in a peptidoglycan and between N-acetyl-D-glucosamine residues in chitodextrins.</text>
        <dbReference type="EC" id="3.2.1.17"/>
    </reaction>
</comment>
<evidence type="ECO:0000256" key="6">
    <source>
        <dbReference type="RuleBase" id="RU003788"/>
    </source>
</evidence>
<keyword evidence="3 6" id="KW-0081">Bacteriolytic enzyme</keyword>
<dbReference type="RefSeq" id="WP_261536044.1">
    <property type="nucleotide sequence ID" value="NZ_JAHXDE010000004.1"/>
</dbReference>
<dbReference type="Gene3D" id="1.10.530.40">
    <property type="match status" value="1"/>
</dbReference>
<gene>
    <name evidence="7" type="ORF">KZO87_12290</name>
</gene>